<feature type="domain" description="Protein kinase" evidence="7">
    <location>
        <begin position="6"/>
        <end position="267"/>
    </location>
</feature>
<dbReference type="InterPro" id="IPR000719">
    <property type="entry name" value="Prot_kinase_dom"/>
</dbReference>
<organism evidence="12">
    <name type="scientific">Hymenolepis diminuta</name>
    <name type="common">Rat tapeworm</name>
    <dbReference type="NCBI Taxonomy" id="6216"/>
    <lineage>
        <taxon>Eukaryota</taxon>
        <taxon>Metazoa</taxon>
        <taxon>Spiralia</taxon>
        <taxon>Lophotrochozoa</taxon>
        <taxon>Platyhelminthes</taxon>
        <taxon>Cestoda</taxon>
        <taxon>Eucestoda</taxon>
        <taxon>Cyclophyllidea</taxon>
        <taxon>Hymenolepididae</taxon>
        <taxon>Hymenolepis</taxon>
    </lineage>
</organism>
<gene>
    <name evidence="8" type="ORF">HDID_LOCUS8177</name>
    <name evidence="9" type="ORF">WMSIL1_LOCUS13494</name>
</gene>
<evidence type="ECO:0000313" key="10">
    <source>
        <dbReference type="Proteomes" id="UP000274504"/>
    </source>
</evidence>
<dbReference type="Proteomes" id="UP000321570">
    <property type="component" value="Unassembled WGS sequence"/>
</dbReference>
<sequence>MTQRDFKGHKLLGYGCYSFVYSVTSTRPYDKGKSYALKRYFLRDPAPIYCARKEYKILKKIALDPHASSFLPTLYYSFVIENSPTLVLTEALGLTLYNLVRINGPLTVKQAKFYAAEMICGLKYLHSKGIVHMELKNNNVLITKTGHTLLSDFDRSYDLSENTRPPFPEDFQVNVNYAAPEIANKHVITDRADIWSLGVLMAWLIGKSIRPEAKNYELEVQMAKTGLWQINEFSRLSRSLQEFFNEVFTFNYLERPNIEAIQNLTLFRNINWNNVEQLRIKPPFSTIRLKSIIDKLNTDFNPIDPVLLQCLYSYHMPLVARCTFQFKTDLEGHRSFILVQPNLQLLNNLGIPAQKISEELEKYNFIHPLLNYRRLLSK</sequence>
<dbReference type="GO" id="GO:0004674">
    <property type="term" value="F:protein serine/threonine kinase activity"/>
    <property type="evidence" value="ECO:0007669"/>
    <property type="project" value="UniProtKB-KW"/>
</dbReference>
<dbReference type="AlphaFoldDB" id="A0A0R3SSC2"/>
<dbReference type="EMBL" id="UYSG01011039">
    <property type="protein sequence ID" value="VDL60495.1"/>
    <property type="molecule type" value="Genomic_DNA"/>
</dbReference>
<dbReference type="OrthoDB" id="5337378at2759"/>
<dbReference type="Proteomes" id="UP000274504">
    <property type="component" value="Unassembled WGS sequence"/>
</dbReference>
<evidence type="ECO:0000256" key="5">
    <source>
        <dbReference type="ARBA" id="ARBA00022840"/>
    </source>
</evidence>
<evidence type="ECO:0000256" key="6">
    <source>
        <dbReference type="PROSITE-ProRule" id="PRU10141"/>
    </source>
</evidence>
<dbReference type="PROSITE" id="PS50011">
    <property type="entry name" value="PROTEIN_KINASE_DOM"/>
    <property type="match status" value="1"/>
</dbReference>
<dbReference type="CDD" id="cd00180">
    <property type="entry name" value="PKc"/>
    <property type="match status" value="1"/>
</dbReference>
<evidence type="ECO:0000256" key="3">
    <source>
        <dbReference type="ARBA" id="ARBA00022741"/>
    </source>
</evidence>
<evidence type="ECO:0000256" key="2">
    <source>
        <dbReference type="ARBA" id="ARBA00022679"/>
    </source>
</evidence>
<dbReference type="InterPro" id="IPR017441">
    <property type="entry name" value="Protein_kinase_ATP_BS"/>
</dbReference>
<dbReference type="PANTHER" id="PTHR24351">
    <property type="entry name" value="RIBOSOMAL PROTEIN S6 KINASE"/>
    <property type="match status" value="1"/>
</dbReference>
<dbReference type="Gene3D" id="3.30.200.20">
    <property type="entry name" value="Phosphorylase Kinase, domain 1"/>
    <property type="match status" value="1"/>
</dbReference>
<keyword evidence="4" id="KW-0418">Kinase</keyword>
<dbReference type="EMBL" id="CABIJS010000697">
    <property type="protein sequence ID" value="VUZ55720.1"/>
    <property type="molecule type" value="Genomic_DNA"/>
</dbReference>
<evidence type="ECO:0000313" key="11">
    <source>
        <dbReference type="Proteomes" id="UP000321570"/>
    </source>
</evidence>
<evidence type="ECO:0000256" key="4">
    <source>
        <dbReference type="ARBA" id="ARBA00022777"/>
    </source>
</evidence>
<reference evidence="9 11" key="3">
    <citation type="submission" date="2019-07" db="EMBL/GenBank/DDBJ databases">
        <authorList>
            <person name="Jastrzebski P J."/>
            <person name="Paukszto L."/>
            <person name="Jastrzebski P J."/>
        </authorList>
    </citation>
    <scope>NUCLEOTIDE SEQUENCE [LARGE SCALE GENOMIC DNA]</scope>
    <source>
        <strain evidence="9 11">WMS-il1</strain>
    </source>
</reference>
<keyword evidence="11" id="KW-1185">Reference proteome</keyword>
<keyword evidence="3 6" id="KW-0547">Nucleotide-binding</keyword>
<dbReference type="PROSITE" id="PS00107">
    <property type="entry name" value="PROTEIN_KINASE_ATP"/>
    <property type="match status" value="1"/>
</dbReference>
<evidence type="ECO:0000313" key="9">
    <source>
        <dbReference type="EMBL" id="VUZ55720.1"/>
    </source>
</evidence>
<dbReference type="InterPro" id="IPR011009">
    <property type="entry name" value="Kinase-like_dom_sf"/>
</dbReference>
<protein>
    <submittedName>
        <fullName evidence="12">Protein kinase domain-containing protein</fullName>
    </submittedName>
</protein>
<feature type="binding site" evidence="6">
    <location>
        <position position="38"/>
    </location>
    <ligand>
        <name>ATP</name>
        <dbReference type="ChEBI" id="CHEBI:30616"/>
    </ligand>
</feature>
<dbReference type="WBParaSite" id="HDID_0000817901-mRNA-1">
    <property type="protein sequence ID" value="HDID_0000817901-mRNA-1"/>
    <property type="gene ID" value="HDID_0000817901"/>
</dbReference>
<keyword evidence="1" id="KW-0723">Serine/threonine-protein kinase</keyword>
<reference evidence="12" key="1">
    <citation type="submission" date="2017-02" db="UniProtKB">
        <authorList>
            <consortium name="WormBaseParasite"/>
        </authorList>
    </citation>
    <scope>IDENTIFICATION</scope>
</reference>
<evidence type="ECO:0000313" key="12">
    <source>
        <dbReference type="WBParaSite" id="HDID_0000817901-mRNA-1"/>
    </source>
</evidence>
<dbReference type="STRING" id="6216.A0A0R3SSC2"/>
<evidence type="ECO:0000259" key="7">
    <source>
        <dbReference type="PROSITE" id="PS50011"/>
    </source>
</evidence>
<dbReference type="Pfam" id="PF00069">
    <property type="entry name" value="Pkinase"/>
    <property type="match status" value="1"/>
</dbReference>
<evidence type="ECO:0000313" key="8">
    <source>
        <dbReference type="EMBL" id="VDL60495.1"/>
    </source>
</evidence>
<reference evidence="8 10" key="2">
    <citation type="submission" date="2018-11" db="EMBL/GenBank/DDBJ databases">
        <authorList>
            <consortium name="Pathogen Informatics"/>
        </authorList>
    </citation>
    <scope>NUCLEOTIDE SEQUENCE [LARGE SCALE GENOMIC DNA]</scope>
</reference>
<name>A0A0R3SSC2_HYMDI</name>
<dbReference type="Gene3D" id="1.10.510.10">
    <property type="entry name" value="Transferase(Phosphotransferase) domain 1"/>
    <property type="match status" value="1"/>
</dbReference>
<dbReference type="GO" id="GO:0005524">
    <property type="term" value="F:ATP binding"/>
    <property type="evidence" value="ECO:0007669"/>
    <property type="project" value="UniProtKB-UniRule"/>
</dbReference>
<proteinExistence type="predicted"/>
<evidence type="ECO:0000256" key="1">
    <source>
        <dbReference type="ARBA" id="ARBA00022527"/>
    </source>
</evidence>
<keyword evidence="5 6" id="KW-0067">ATP-binding</keyword>
<accession>A0A0R3SSC2</accession>
<keyword evidence="2" id="KW-0808">Transferase</keyword>
<dbReference type="SUPFAM" id="SSF56112">
    <property type="entry name" value="Protein kinase-like (PK-like)"/>
    <property type="match status" value="1"/>
</dbReference>